<dbReference type="PANTHER" id="PTHR37813:SF1">
    <property type="entry name" value="FELS-2 PROPHAGE PROTEIN"/>
    <property type="match status" value="1"/>
</dbReference>
<reference evidence="4 5" key="1">
    <citation type="submission" date="2023-11" db="EMBL/GenBank/DDBJ databases">
        <title>Plant-associative lifestyle of Vibrio porteresiae and its evolutionary dynamics.</title>
        <authorList>
            <person name="Rameshkumar N."/>
            <person name="Kirti K."/>
        </authorList>
    </citation>
    <scope>NUCLEOTIDE SEQUENCE [LARGE SCALE GENOMIC DNA]</scope>
    <source>
        <strain evidence="4 5">MSSRF7</strain>
    </source>
</reference>
<proteinExistence type="predicted"/>
<protein>
    <submittedName>
        <fullName evidence="4">Phage tail tape measure protein</fullName>
    </submittedName>
</protein>
<evidence type="ECO:0000259" key="3">
    <source>
        <dbReference type="Pfam" id="PF10145"/>
    </source>
</evidence>
<feature type="region of interest" description="Disordered" evidence="2">
    <location>
        <begin position="445"/>
        <end position="482"/>
    </location>
</feature>
<dbReference type="RefSeq" id="WP_318584977.1">
    <property type="nucleotide sequence ID" value="NZ_JAWRCP010000001.1"/>
</dbReference>
<feature type="region of interest" description="Disordered" evidence="2">
    <location>
        <begin position="662"/>
        <end position="698"/>
    </location>
</feature>
<evidence type="ECO:0000256" key="1">
    <source>
        <dbReference type="ARBA" id="ARBA00022612"/>
    </source>
</evidence>
<keyword evidence="1" id="KW-1188">Viral release from host cell</keyword>
<sequence length="820" mass="86468">MADSTITTQVTVIPRQKTMENLVDKLPSAGDVKAEVVSAVTPILKPLKQAVTYERSFADVKKSVHFASDQEARQYQGKMQHLAGQLGVKQADVNQIVSDGAQSGIGKEQLLSFAESVSKVAVVWNVSAREATETLARWRTSMQLSQQQAVGLANATNALSHSMGVKAKSVAAVVSEQGDAGLNAGLNVQQTAALSASLLAGGASEKQAGEAIHSILGTLTAGKTDKVQQQAAMKTLDIDPADLAHRMQTDAQGTLTDVFQRLKNVSAEKRQGVVSDLFGDKSTAAILKLVDNLDQNNKGFIAASKLTAEKSNYSNSIGSDYKTVSNTSAYKLAQLSARFEQISTTLGEGLLPVVETMLPPLLTVVDSMSAFAQTNPKLATGLLAVTAAAIPLLKVGSTVVNFFRGMKGGGKDRLNPERNVFAGELDRTRQAARRATRQLARLNRELNALGSQQGSDSGYGDDRESRRKRKKNPRKRSRFRRRFAGSFRRKSARFGQLLTRFPRVVGNVFKGAKLKSGISSLMPKAGAIAKGNGIGKRLFSARTAGKMFSGVKLKSGISNLMPKAGAVFKGLGRKLFRPLDMALNGVELVSAIAKGNPKKIAGKAGDLLGGMGGAASGAMAGAAIGSVVPILGTAVGGLIGSVVGGLGGSEVGRWLGDTVGSLFGSSDESNDKQDPSQQNSSKPNSSKKHASKQDPLKKQRGISLKSLGGIAMKGASFLSLGGMLGGMLSDQVVSWFGEDKTDKAAPATVAKQSKQLEKSTQQQINFAPVIHITPSGNPTYDQGVSQQLLERMKAELSPILMGHNDVATRADASLLDRSNT</sequence>
<dbReference type="Pfam" id="PF10145">
    <property type="entry name" value="PhageMin_Tail"/>
    <property type="match status" value="1"/>
</dbReference>
<feature type="domain" description="Phage tail tape measure protein" evidence="3">
    <location>
        <begin position="78"/>
        <end position="279"/>
    </location>
</feature>
<feature type="compositionally biased region" description="Low complexity" evidence="2">
    <location>
        <begin position="675"/>
        <end position="684"/>
    </location>
</feature>
<dbReference type="InterPro" id="IPR010090">
    <property type="entry name" value="Phage_tape_meas"/>
</dbReference>
<feature type="compositionally biased region" description="Basic residues" evidence="2">
    <location>
        <begin position="466"/>
        <end position="482"/>
    </location>
</feature>
<evidence type="ECO:0000313" key="5">
    <source>
        <dbReference type="Proteomes" id="UP001279860"/>
    </source>
</evidence>
<organism evidence="4 5">
    <name type="scientific">Vibrio rhizosphaerae</name>
    <dbReference type="NCBI Taxonomy" id="398736"/>
    <lineage>
        <taxon>Bacteria</taxon>
        <taxon>Pseudomonadati</taxon>
        <taxon>Pseudomonadota</taxon>
        <taxon>Gammaproteobacteria</taxon>
        <taxon>Vibrionales</taxon>
        <taxon>Vibrionaceae</taxon>
        <taxon>Vibrio</taxon>
    </lineage>
</organism>
<evidence type="ECO:0000313" key="4">
    <source>
        <dbReference type="EMBL" id="MDW6093131.1"/>
    </source>
</evidence>
<gene>
    <name evidence="4" type="ORF">SBX64_11275</name>
</gene>
<dbReference type="Proteomes" id="UP001279860">
    <property type="component" value="Unassembled WGS sequence"/>
</dbReference>
<accession>A0ABU4IUQ9</accession>
<dbReference type="PANTHER" id="PTHR37813">
    <property type="entry name" value="FELS-2 PROPHAGE PROTEIN"/>
    <property type="match status" value="1"/>
</dbReference>
<keyword evidence="5" id="KW-1185">Reference proteome</keyword>
<dbReference type="EMBL" id="JAWRCP010000001">
    <property type="protein sequence ID" value="MDW6093131.1"/>
    <property type="molecule type" value="Genomic_DNA"/>
</dbReference>
<name>A0ABU4IUQ9_9VIBR</name>
<dbReference type="NCBIfam" id="TIGR01760">
    <property type="entry name" value="tape_meas_TP901"/>
    <property type="match status" value="1"/>
</dbReference>
<comment type="caution">
    <text evidence="4">The sequence shown here is derived from an EMBL/GenBank/DDBJ whole genome shotgun (WGS) entry which is preliminary data.</text>
</comment>
<evidence type="ECO:0000256" key="2">
    <source>
        <dbReference type="SAM" id="MobiDB-lite"/>
    </source>
</evidence>